<sequence>MKEGTIYVLANFKVKDYVGDETSRPVRNNKHIYFTTHTKCEKDIGDGLRIERHAFDLFYFGEMQKLAKDNRQTVDVTFFDAFGVEFEQKLRLAKQQEVVVLICAAKIGLYEGAPNLTNYPATRIHFNPPHYCTKALEKRLQEPPTERDVSPPPEDINYPTMTLTQITALPKESNERKIKCKVKVTKVEEGASWFYAVCTKCPNEILKEQGIYKCTNCNRIIPYPDKRFRICTLCSDNTGSVAIIFHDDEVSRILGKTVFDIEAQAIQAKQDDSFPPLLKSFENKVFNITLEINCNNIKKGSRVYDAFEIGDKIESGGNFDPEEELPSDLPSASTVNLKDDGGNTPNTGVSSTKSRPRSNVEAVTFDAAGEMPLKQQRHIREKLLLHLDKGFTNPSINAFQAKMAHRYATLSTLKADTTECRLKIKVRITRLWRGISKTGEEFTCFNILLQDDKNSQIHAFIPAVCAHDLERKIIVGGVYIISVFTVQAYLSTDKYSELKPFANQTTYMIDVVGIIRDHKILLNDITNRLGQRQVQAKFAITDGSSNINVTFWDKFAEQFVNAVWEQKDNPVIIIIAACRVQLWNNEPKLGNVSGTKFYLNCNHHSVNHLRIMLTDPEFLKKVLNSNKARKAELYTVEAIKTFDKEFVEEQVLAHLHIVQVDTTQKWFLRVCTSCDSETEPLEGMDSCPLCQRIVPYPELRFRIVVLAKDATGSIQIILRDREIRSLIGKRARDVVPQDQASAYFPKCFTDLAGRPFTFKLEIATANIGNHSALYWATNVCNGFKLEATRPELQQTTTQDTQATTSTHQQPSDLNQESSTITNSKELSHNKA</sequence>
<dbReference type="InterPro" id="IPR012340">
    <property type="entry name" value="NA-bd_OB-fold"/>
</dbReference>
<dbReference type="PANTHER" id="PTHR47165">
    <property type="entry name" value="OS03G0429900 PROTEIN"/>
    <property type="match status" value="1"/>
</dbReference>
<dbReference type="Gramene" id="KZN01877">
    <property type="protein sequence ID" value="KZN01877"/>
    <property type="gene ID" value="DCAR_010631"/>
</dbReference>
<feature type="compositionally biased region" description="Low complexity" evidence="1">
    <location>
        <begin position="793"/>
        <end position="809"/>
    </location>
</feature>
<reference evidence="3" key="1">
    <citation type="journal article" date="2016" name="Nat. Genet.">
        <title>A high-quality carrot genome assembly provides new insights into carotenoid accumulation and asterid genome evolution.</title>
        <authorList>
            <person name="Iorizzo M."/>
            <person name="Ellison S."/>
            <person name="Senalik D."/>
            <person name="Zeng P."/>
            <person name="Satapoomin P."/>
            <person name="Huang J."/>
            <person name="Bowman M."/>
            <person name="Iovene M."/>
            <person name="Sanseverino W."/>
            <person name="Cavagnaro P."/>
            <person name="Yildiz M."/>
            <person name="Macko-Podgorni A."/>
            <person name="Moranska E."/>
            <person name="Grzebelus E."/>
            <person name="Grzebelus D."/>
            <person name="Ashrafi H."/>
            <person name="Zheng Z."/>
            <person name="Cheng S."/>
            <person name="Spooner D."/>
            <person name="Van Deynze A."/>
            <person name="Simon P."/>
        </authorList>
    </citation>
    <scope>NUCLEOTIDE SEQUENCE [LARGE SCALE GENOMIC DNA]</scope>
    <source>
        <tissue evidence="3">Leaf</tissue>
    </source>
</reference>
<feature type="compositionally biased region" description="Polar residues" evidence="1">
    <location>
        <begin position="810"/>
        <end position="824"/>
    </location>
</feature>
<evidence type="ECO:0000313" key="3">
    <source>
        <dbReference type="EMBL" id="KZN01877.1"/>
    </source>
</evidence>
<feature type="region of interest" description="Disordered" evidence="1">
    <location>
        <begin position="315"/>
        <end position="359"/>
    </location>
</feature>
<dbReference type="Gene3D" id="2.40.50.140">
    <property type="entry name" value="Nucleic acid-binding proteins"/>
    <property type="match status" value="5"/>
</dbReference>
<feature type="domain" description="Replication factor A C-terminal" evidence="2">
    <location>
        <begin position="179"/>
        <end position="302"/>
    </location>
</feature>
<gene>
    <name evidence="3" type="ORF">DCAR_010631</name>
</gene>
<accession>A0A161XYQ7</accession>
<evidence type="ECO:0000256" key="1">
    <source>
        <dbReference type="SAM" id="MobiDB-lite"/>
    </source>
</evidence>
<dbReference type="SUPFAM" id="SSF50249">
    <property type="entry name" value="Nucleic acid-binding proteins"/>
    <property type="match status" value="4"/>
</dbReference>
<dbReference type="Pfam" id="PF08646">
    <property type="entry name" value="Rep_fac-A_C"/>
    <property type="match status" value="1"/>
</dbReference>
<organism evidence="3">
    <name type="scientific">Daucus carota subsp. sativus</name>
    <name type="common">Carrot</name>
    <dbReference type="NCBI Taxonomy" id="79200"/>
    <lineage>
        <taxon>Eukaryota</taxon>
        <taxon>Viridiplantae</taxon>
        <taxon>Streptophyta</taxon>
        <taxon>Embryophyta</taxon>
        <taxon>Tracheophyta</taxon>
        <taxon>Spermatophyta</taxon>
        <taxon>Magnoliopsida</taxon>
        <taxon>eudicotyledons</taxon>
        <taxon>Gunneridae</taxon>
        <taxon>Pentapetalae</taxon>
        <taxon>asterids</taxon>
        <taxon>campanulids</taxon>
        <taxon>Apiales</taxon>
        <taxon>Apiaceae</taxon>
        <taxon>Apioideae</taxon>
        <taxon>Scandiceae</taxon>
        <taxon>Daucinae</taxon>
        <taxon>Daucus</taxon>
        <taxon>Daucus sect. Daucus</taxon>
    </lineage>
</organism>
<dbReference type="PANTHER" id="PTHR47165:SF4">
    <property type="entry name" value="OS03G0429900 PROTEIN"/>
    <property type="match status" value="1"/>
</dbReference>
<dbReference type="InterPro" id="IPR013955">
    <property type="entry name" value="Rep_factor-A_C"/>
</dbReference>
<dbReference type="EMBL" id="LNRQ01000003">
    <property type="protein sequence ID" value="KZN01877.1"/>
    <property type="molecule type" value="Genomic_DNA"/>
</dbReference>
<proteinExistence type="predicted"/>
<name>A0A161XYQ7_DAUCS</name>
<dbReference type="AlphaFoldDB" id="A0A161XYQ7"/>
<feature type="compositionally biased region" description="Polar residues" evidence="1">
    <location>
        <begin position="343"/>
        <end position="353"/>
    </location>
</feature>
<comment type="caution">
    <text evidence="3">The sequence shown here is derived from an EMBL/GenBank/DDBJ whole genome shotgun (WGS) entry which is preliminary data.</text>
</comment>
<feature type="region of interest" description="Disordered" evidence="1">
    <location>
        <begin position="792"/>
        <end position="831"/>
    </location>
</feature>
<protein>
    <recommendedName>
        <fullName evidence="2">Replication factor A C-terminal domain-containing protein</fullName>
    </recommendedName>
</protein>
<evidence type="ECO:0000259" key="2">
    <source>
        <dbReference type="Pfam" id="PF08646"/>
    </source>
</evidence>